<dbReference type="PRINTS" id="PR01415">
    <property type="entry name" value="ANKYRIN"/>
</dbReference>
<dbReference type="InterPro" id="IPR002110">
    <property type="entry name" value="Ankyrin_rpt"/>
</dbReference>
<organism evidence="4 5">
    <name type="scientific">Trichomonas vaginalis (strain ATCC PRA-98 / G3)</name>
    <dbReference type="NCBI Taxonomy" id="412133"/>
    <lineage>
        <taxon>Eukaryota</taxon>
        <taxon>Metamonada</taxon>
        <taxon>Parabasalia</taxon>
        <taxon>Trichomonadida</taxon>
        <taxon>Trichomonadidae</taxon>
        <taxon>Trichomonas</taxon>
    </lineage>
</organism>
<name>A2F773_TRIV3</name>
<proteinExistence type="predicted"/>
<dbReference type="InParanoid" id="A2F773"/>
<feature type="repeat" description="ANK" evidence="3">
    <location>
        <begin position="106"/>
        <end position="138"/>
    </location>
</feature>
<dbReference type="Gene3D" id="1.25.40.20">
    <property type="entry name" value="Ankyrin repeat-containing domain"/>
    <property type="match status" value="2"/>
</dbReference>
<protein>
    <submittedName>
        <fullName evidence="4">Uncharacterized protein</fullName>
    </submittedName>
</protein>
<keyword evidence="2 3" id="KW-0040">ANK repeat</keyword>
<dbReference type="VEuPathDB" id="TrichDB:TVAGG3_0162160"/>
<dbReference type="GO" id="GO:0005634">
    <property type="term" value="C:nucleus"/>
    <property type="evidence" value="ECO:0000318"/>
    <property type="project" value="GO_Central"/>
</dbReference>
<sequence>MQSDLELAWGYIKYRNVDALKKLLKGDVPQQAAISDQSNDIRYLVHAAAAFGSVDCLKYLAECGADLNVDTPSGYSCVHWAAYGGWVEILQYLQTRNIPLNKADLTGQTALHVAAARGHLNVVKFLITSKLSININQTAQYKWTPLHFAVAYGHTNIARYLIENNASIKEVDTLGRSPEVLAHEYNRNWQLILNPSV</sequence>
<dbReference type="Pfam" id="PF00023">
    <property type="entry name" value="Ank"/>
    <property type="match status" value="1"/>
</dbReference>
<dbReference type="SUPFAM" id="SSF48403">
    <property type="entry name" value="Ankyrin repeat"/>
    <property type="match status" value="1"/>
</dbReference>
<reference evidence="4" key="1">
    <citation type="submission" date="2006-10" db="EMBL/GenBank/DDBJ databases">
        <authorList>
            <person name="Amadeo P."/>
            <person name="Zhao Q."/>
            <person name="Wortman J."/>
            <person name="Fraser-Liggett C."/>
            <person name="Carlton J."/>
        </authorList>
    </citation>
    <scope>NUCLEOTIDE SEQUENCE</scope>
    <source>
        <strain evidence="4">G3</strain>
    </source>
</reference>
<dbReference type="PANTHER" id="PTHR24201">
    <property type="entry name" value="ANK_REP_REGION DOMAIN-CONTAINING PROTEIN"/>
    <property type="match status" value="1"/>
</dbReference>
<dbReference type="GO" id="GO:0000976">
    <property type="term" value="F:transcription cis-regulatory region binding"/>
    <property type="evidence" value="ECO:0000318"/>
    <property type="project" value="GO_Central"/>
</dbReference>
<dbReference type="OrthoDB" id="539213at2759"/>
<dbReference type="SMR" id="A2F773"/>
<dbReference type="GO" id="GO:0045944">
    <property type="term" value="P:positive regulation of transcription by RNA polymerase II"/>
    <property type="evidence" value="ECO:0000318"/>
    <property type="project" value="GO_Central"/>
</dbReference>
<dbReference type="EMBL" id="DS113644">
    <property type="protein sequence ID" value="EAX99240.1"/>
    <property type="molecule type" value="Genomic_DNA"/>
</dbReference>
<reference evidence="4" key="2">
    <citation type="journal article" date="2007" name="Science">
        <title>Draft genome sequence of the sexually transmitted pathogen Trichomonas vaginalis.</title>
        <authorList>
            <person name="Carlton J.M."/>
            <person name="Hirt R.P."/>
            <person name="Silva J.C."/>
            <person name="Delcher A.L."/>
            <person name="Schatz M."/>
            <person name="Zhao Q."/>
            <person name="Wortman J.R."/>
            <person name="Bidwell S.L."/>
            <person name="Alsmark U.C.M."/>
            <person name="Besteiro S."/>
            <person name="Sicheritz-Ponten T."/>
            <person name="Noel C.J."/>
            <person name="Dacks J.B."/>
            <person name="Foster P.G."/>
            <person name="Simillion C."/>
            <person name="Van de Peer Y."/>
            <person name="Miranda-Saavedra D."/>
            <person name="Barton G.J."/>
            <person name="Westrop G.D."/>
            <person name="Mueller S."/>
            <person name="Dessi D."/>
            <person name="Fiori P.L."/>
            <person name="Ren Q."/>
            <person name="Paulsen I."/>
            <person name="Zhang H."/>
            <person name="Bastida-Corcuera F.D."/>
            <person name="Simoes-Barbosa A."/>
            <person name="Brown M.T."/>
            <person name="Hayes R.D."/>
            <person name="Mukherjee M."/>
            <person name="Okumura C.Y."/>
            <person name="Schneider R."/>
            <person name="Smith A.J."/>
            <person name="Vanacova S."/>
            <person name="Villalvazo M."/>
            <person name="Haas B.J."/>
            <person name="Pertea M."/>
            <person name="Feldblyum T.V."/>
            <person name="Utterback T.R."/>
            <person name="Shu C.L."/>
            <person name="Osoegawa K."/>
            <person name="de Jong P.J."/>
            <person name="Hrdy I."/>
            <person name="Horvathova L."/>
            <person name="Zubacova Z."/>
            <person name="Dolezal P."/>
            <person name="Malik S.B."/>
            <person name="Logsdon J.M. Jr."/>
            <person name="Henze K."/>
            <person name="Gupta A."/>
            <person name="Wang C.C."/>
            <person name="Dunne R.L."/>
            <person name="Upcroft J.A."/>
            <person name="Upcroft P."/>
            <person name="White O."/>
            <person name="Salzberg S.L."/>
            <person name="Tang P."/>
            <person name="Chiu C.-H."/>
            <person name="Lee Y.-S."/>
            <person name="Embley T.M."/>
            <person name="Coombs G.H."/>
            <person name="Mottram J.C."/>
            <person name="Tachezy J."/>
            <person name="Fraser-Liggett C.M."/>
            <person name="Johnson P.J."/>
        </authorList>
    </citation>
    <scope>NUCLEOTIDE SEQUENCE [LARGE SCALE GENOMIC DNA]</scope>
    <source>
        <strain evidence="4">G3</strain>
    </source>
</reference>
<evidence type="ECO:0000256" key="3">
    <source>
        <dbReference type="PROSITE-ProRule" id="PRU00023"/>
    </source>
</evidence>
<dbReference type="SMART" id="SM00248">
    <property type="entry name" value="ANK"/>
    <property type="match status" value="4"/>
</dbReference>
<evidence type="ECO:0000256" key="1">
    <source>
        <dbReference type="ARBA" id="ARBA00022737"/>
    </source>
</evidence>
<dbReference type="eggNOG" id="KOG4177">
    <property type="taxonomic scope" value="Eukaryota"/>
</dbReference>
<keyword evidence="1" id="KW-0677">Repeat</keyword>
<dbReference type="KEGG" id="tva:4757038"/>
<dbReference type="Proteomes" id="UP000001542">
    <property type="component" value="Unassembled WGS sequence"/>
</dbReference>
<dbReference type="RefSeq" id="XP_001312170.1">
    <property type="nucleotide sequence ID" value="XM_001312169.1"/>
</dbReference>
<keyword evidence="5" id="KW-1185">Reference proteome</keyword>
<dbReference type="Pfam" id="PF12796">
    <property type="entry name" value="Ank_2"/>
    <property type="match status" value="1"/>
</dbReference>
<dbReference type="PROSITE" id="PS50297">
    <property type="entry name" value="ANK_REP_REGION"/>
    <property type="match status" value="2"/>
</dbReference>
<evidence type="ECO:0000256" key="2">
    <source>
        <dbReference type="ARBA" id="ARBA00023043"/>
    </source>
</evidence>
<evidence type="ECO:0000313" key="5">
    <source>
        <dbReference type="Proteomes" id="UP000001542"/>
    </source>
</evidence>
<feature type="repeat" description="ANK" evidence="3">
    <location>
        <begin position="141"/>
        <end position="173"/>
    </location>
</feature>
<dbReference type="InterPro" id="IPR050776">
    <property type="entry name" value="Ank_Repeat/CDKN_Inhibitor"/>
</dbReference>
<dbReference type="InterPro" id="IPR036770">
    <property type="entry name" value="Ankyrin_rpt-contain_sf"/>
</dbReference>
<dbReference type="AlphaFoldDB" id="A2F773"/>
<accession>A2F773</accession>
<dbReference type="STRING" id="5722.A2F773"/>
<gene>
    <name evidence="4" type="ORF">TVAG_296240</name>
</gene>
<dbReference type="VEuPathDB" id="TrichDB:TVAG_296240"/>
<dbReference type="PROSITE" id="PS50088">
    <property type="entry name" value="ANK_REPEAT"/>
    <property type="match status" value="2"/>
</dbReference>
<evidence type="ECO:0000313" key="4">
    <source>
        <dbReference type="EMBL" id="EAX99240.1"/>
    </source>
</evidence>